<evidence type="ECO:0000256" key="17">
    <source>
        <dbReference type="SAM" id="Phobius"/>
    </source>
</evidence>
<evidence type="ECO:0000256" key="18">
    <source>
        <dbReference type="SAM" id="SignalP"/>
    </source>
</evidence>
<evidence type="ECO:0000256" key="1">
    <source>
        <dbReference type="ARBA" id="ARBA00004141"/>
    </source>
</evidence>
<dbReference type="InterPro" id="IPR011759">
    <property type="entry name" value="Cyt_c_oxidase_su2_TM_dom"/>
</dbReference>
<evidence type="ECO:0000256" key="6">
    <source>
        <dbReference type="ARBA" id="ARBA00022723"/>
    </source>
</evidence>
<evidence type="ECO:0000313" key="22">
    <source>
        <dbReference type="Proteomes" id="UP001556118"/>
    </source>
</evidence>
<evidence type="ECO:0000256" key="8">
    <source>
        <dbReference type="ARBA" id="ARBA00022982"/>
    </source>
</evidence>
<accession>A0ABV3RD88</accession>
<comment type="similarity">
    <text evidence="2 14">Belongs to the cytochrome c oxidase subunit 2 family.</text>
</comment>
<evidence type="ECO:0000256" key="2">
    <source>
        <dbReference type="ARBA" id="ARBA00007866"/>
    </source>
</evidence>
<dbReference type="InterPro" id="IPR014222">
    <property type="entry name" value="Cyt_c_oxidase_su2"/>
</dbReference>
<dbReference type="Gene3D" id="2.60.40.420">
    <property type="entry name" value="Cupredoxins - blue copper proteins"/>
    <property type="match status" value="1"/>
</dbReference>
<evidence type="ECO:0000256" key="11">
    <source>
        <dbReference type="ARBA" id="ARBA00023136"/>
    </source>
</evidence>
<dbReference type="InterPro" id="IPR001505">
    <property type="entry name" value="Copper_CuA"/>
</dbReference>
<dbReference type="PROSITE" id="PS50999">
    <property type="entry name" value="COX2_TM"/>
    <property type="match status" value="1"/>
</dbReference>
<keyword evidence="8 14" id="KW-0249">Electron transport</keyword>
<feature type="chain" id="PRO_5046789853" description="Cytochrome c oxidase subunit 2" evidence="18">
    <location>
        <begin position="39"/>
        <end position="387"/>
    </location>
</feature>
<evidence type="ECO:0000256" key="3">
    <source>
        <dbReference type="ARBA" id="ARBA00022448"/>
    </source>
</evidence>
<feature type="compositionally biased region" description="Low complexity" evidence="16">
    <location>
        <begin position="356"/>
        <end position="387"/>
    </location>
</feature>
<dbReference type="Pfam" id="PF02790">
    <property type="entry name" value="COX2_TM"/>
    <property type="match status" value="1"/>
</dbReference>
<dbReference type="EMBL" id="JBFNXR010000050">
    <property type="protein sequence ID" value="MEW9856067.1"/>
    <property type="molecule type" value="Genomic_DNA"/>
</dbReference>
<evidence type="ECO:0000256" key="16">
    <source>
        <dbReference type="SAM" id="MobiDB-lite"/>
    </source>
</evidence>
<evidence type="ECO:0000256" key="5">
    <source>
        <dbReference type="ARBA" id="ARBA00022692"/>
    </source>
</evidence>
<evidence type="ECO:0000256" key="12">
    <source>
        <dbReference type="ARBA" id="ARBA00024688"/>
    </source>
</evidence>
<feature type="transmembrane region" description="Helical" evidence="17">
    <location>
        <begin position="163"/>
        <end position="181"/>
    </location>
</feature>
<proteinExistence type="inferred from homology"/>
<dbReference type="RefSeq" id="WP_367774341.1">
    <property type="nucleotide sequence ID" value="NZ_JBFNXR010000050.1"/>
</dbReference>
<keyword evidence="22" id="KW-1185">Reference proteome</keyword>
<evidence type="ECO:0000259" key="20">
    <source>
        <dbReference type="PROSITE" id="PS50999"/>
    </source>
</evidence>
<feature type="signal peptide" evidence="18">
    <location>
        <begin position="1"/>
        <end position="38"/>
    </location>
</feature>
<dbReference type="PROSITE" id="PS50007">
    <property type="entry name" value="PIPLC_X_DOMAIN"/>
    <property type="match status" value="1"/>
</dbReference>
<feature type="domain" description="Cytochrome oxidase subunit II transmembrane region profile" evidence="20">
    <location>
        <begin position="95"/>
        <end position="191"/>
    </location>
</feature>
<feature type="domain" description="Cytochrome oxidase subunit II copper A binding" evidence="19">
    <location>
        <begin position="193"/>
        <end position="339"/>
    </location>
</feature>
<comment type="subcellular location">
    <subcellularLocation>
        <location evidence="14">Cell membrane</location>
        <topology evidence="14">Multi-pass membrane protein</topology>
    </subcellularLocation>
    <subcellularLocation>
        <location evidence="1">Membrane</location>
        <topology evidence="1">Multi-pass membrane protein</topology>
    </subcellularLocation>
</comment>
<evidence type="ECO:0000256" key="7">
    <source>
        <dbReference type="ARBA" id="ARBA00022967"/>
    </source>
</evidence>
<evidence type="ECO:0000256" key="10">
    <source>
        <dbReference type="ARBA" id="ARBA00023008"/>
    </source>
</evidence>
<gene>
    <name evidence="21" type="primary">coxB</name>
    <name evidence="21" type="ORF">ABUH87_13075</name>
</gene>
<dbReference type="SUPFAM" id="SSF49503">
    <property type="entry name" value="Cupredoxins"/>
    <property type="match status" value="1"/>
</dbReference>
<feature type="region of interest" description="Disordered" evidence="16">
    <location>
        <begin position="348"/>
        <end position="387"/>
    </location>
</feature>
<dbReference type="Proteomes" id="UP001556118">
    <property type="component" value="Unassembled WGS sequence"/>
</dbReference>
<dbReference type="PANTHER" id="PTHR22888:SF9">
    <property type="entry name" value="CYTOCHROME C OXIDASE SUBUNIT 2"/>
    <property type="match status" value="1"/>
</dbReference>
<dbReference type="PROSITE" id="PS50857">
    <property type="entry name" value="COX2_CUA"/>
    <property type="match status" value="1"/>
</dbReference>
<keyword evidence="11 17" id="KW-0472">Membrane</keyword>
<dbReference type="Pfam" id="PF00116">
    <property type="entry name" value="COX2"/>
    <property type="match status" value="1"/>
</dbReference>
<evidence type="ECO:0000259" key="19">
    <source>
        <dbReference type="PROSITE" id="PS50857"/>
    </source>
</evidence>
<evidence type="ECO:0000256" key="15">
    <source>
        <dbReference type="RuleBase" id="RU004024"/>
    </source>
</evidence>
<dbReference type="PRINTS" id="PR01166">
    <property type="entry name" value="CYCOXIDASEII"/>
</dbReference>
<keyword evidence="3 14" id="KW-0813">Transport</keyword>
<comment type="function">
    <text evidence="12 15">Subunits I and II form the functional core of the enzyme complex. Electrons originating in cytochrome c are transferred via heme a and Cu(A) to the binuclear center formed by heme a3 and Cu(B).</text>
</comment>
<dbReference type="PROSITE" id="PS00078">
    <property type="entry name" value="COX2"/>
    <property type="match status" value="1"/>
</dbReference>
<dbReference type="NCBIfam" id="TIGR02866">
    <property type="entry name" value="CoxB"/>
    <property type="match status" value="1"/>
</dbReference>
<evidence type="ECO:0000313" key="21">
    <source>
        <dbReference type="EMBL" id="MEW9856067.1"/>
    </source>
</evidence>
<keyword evidence="7" id="KW-1278">Translocase</keyword>
<dbReference type="EC" id="7.1.1.9" evidence="15"/>
<dbReference type="CDD" id="cd13912">
    <property type="entry name" value="CcO_II_C"/>
    <property type="match status" value="1"/>
</dbReference>
<reference evidence="21 22" key="1">
    <citation type="submission" date="2024-06" db="EMBL/GenBank/DDBJ databases">
        <title>Novosphingobium rhizovicinus M1R2S20.</title>
        <authorList>
            <person name="Sun J.-Q."/>
        </authorList>
    </citation>
    <scope>NUCLEOTIDE SEQUENCE [LARGE SCALE GENOMIC DNA]</scope>
    <source>
        <strain evidence="21 22">M1R2S20</strain>
    </source>
</reference>
<organism evidence="21 22">
    <name type="scientific">Novosphingobium rhizovicinum</name>
    <dbReference type="NCBI Taxonomy" id="3228928"/>
    <lineage>
        <taxon>Bacteria</taxon>
        <taxon>Pseudomonadati</taxon>
        <taxon>Pseudomonadota</taxon>
        <taxon>Alphaproteobacteria</taxon>
        <taxon>Sphingomonadales</taxon>
        <taxon>Sphingomonadaceae</taxon>
        <taxon>Novosphingobium</taxon>
    </lineage>
</organism>
<feature type="transmembrane region" description="Helical" evidence="17">
    <location>
        <begin position="121"/>
        <end position="142"/>
    </location>
</feature>
<name>A0ABV3RD88_9SPHN</name>
<keyword evidence="10 15" id="KW-0186">Copper</keyword>
<dbReference type="InterPro" id="IPR045187">
    <property type="entry name" value="CcO_II"/>
</dbReference>
<dbReference type="InterPro" id="IPR034210">
    <property type="entry name" value="CcO_II_C"/>
</dbReference>
<keyword evidence="4 14" id="KW-0679">Respiratory chain</keyword>
<dbReference type="InterPro" id="IPR002429">
    <property type="entry name" value="CcO_II-like_C"/>
</dbReference>
<dbReference type="SUPFAM" id="SSF81464">
    <property type="entry name" value="Cytochrome c oxidase subunit II-like, transmembrane region"/>
    <property type="match status" value="1"/>
</dbReference>
<comment type="catalytic activity">
    <reaction evidence="13 15">
        <text>4 Fe(II)-[cytochrome c] + O2 + 8 H(+)(in) = 4 Fe(III)-[cytochrome c] + 2 H2O + 4 H(+)(out)</text>
        <dbReference type="Rhea" id="RHEA:11436"/>
        <dbReference type="Rhea" id="RHEA-COMP:10350"/>
        <dbReference type="Rhea" id="RHEA-COMP:14399"/>
        <dbReference type="ChEBI" id="CHEBI:15377"/>
        <dbReference type="ChEBI" id="CHEBI:15378"/>
        <dbReference type="ChEBI" id="CHEBI:15379"/>
        <dbReference type="ChEBI" id="CHEBI:29033"/>
        <dbReference type="ChEBI" id="CHEBI:29034"/>
        <dbReference type="EC" id="7.1.1.9"/>
    </reaction>
</comment>
<dbReference type="InterPro" id="IPR036257">
    <property type="entry name" value="Cyt_c_oxidase_su2_TM_sf"/>
</dbReference>
<dbReference type="PANTHER" id="PTHR22888">
    <property type="entry name" value="CYTOCHROME C OXIDASE, SUBUNIT II"/>
    <property type="match status" value="1"/>
</dbReference>
<keyword evidence="9 17" id="KW-1133">Transmembrane helix</keyword>
<evidence type="ECO:0000256" key="9">
    <source>
        <dbReference type="ARBA" id="ARBA00022989"/>
    </source>
</evidence>
<dbReference type="Gene3D" id="1.10.287.90">
    <property type="match status" value="1"/>
</dbReference>
<evidence type="ECO:0000256" key="14">
    <source>
        <dbReference type="RuleBase" id="RU000456"/>
    </source>
</evidence>
<evidence type="ECO:0000256" key="13">
    <source>
        <dbReference type="ARBA" id="ARBA00047816"/>
    </source>
</evidence>
<comment type="caution">
    <text evidence="21">The sequence shown here is derived from an EMBL/GenBank/DDBJ whole genome shotgun (WGS) entry which is preliminary data.</text>
</comment>
<keyword evidence="6 15" id="KW-0479">Metal-binding</keyword>
<dbReference type="InterPro" id="IPR008972">
    <property type="entry name" value="Cupredoxin"/>
</dbReference>
<protein>
    <recommendedName>
        <fullName evidence="15">Cytochrome c oxidase subunit 2</fullName>
        <ecNumber evidence="15">7.1.1.9</ecNumber>
    </recommendedName>
</protein>
<keyword evidence="5 14" id="KW-0812">Transmembrane</keyword>
<keyword evidence="18" id="KW-0732">Signal</keyword>
<sequence>MKSGDNVRAASRAIRALGLSVALATLPYAAIAAAPAPAAPVPAIAAPAAEASAAPDRGATAVQNAGNPLNLEGPTADVAASAAYTPMTPTPGVGMPVDGGIGLQKQFSPFGEYGHWIHDAVLMPLIAIITLLVLLLLVIVVVRFNRRANPIASRTSHNTLLEVMWTLLPVLILVGIAVPSIDLIAKQYKPAPAKALTVKITGNQWFWTYSYPDNGEFEVNSYMLNLPGQAPINAGVREVGSEAWDGPAQLEVDNRMVVPAGEPIRLQVTAADVIHSVGVPSLWFKLDAVPGRINEKVLFIEKPGVYYGQCSELCGVKHAYMPIVIEALPREQFNAWVLTHSGGAIDGQKPANAVQAPETATPAGAAAPATNPTEAVPAAPTTASPSA</sequence>
<evidence type="ECO:0000256" key="4">
    <source>
        <dbReference type="ARBA" id="ARBA00022660"/>
    </source>
</evidence>
<comment type="cofactor">
    <cofactor evidence="15">
        <name>Cu cation</name>
        <dbReference type="ChEBI" id="CHEBI:23378"/>
    </cofactor>
    <text evidence="15">Binds a copper A center.</text>
</comment>